<evidence type="ECO:0000256" key="1">
    <source>
        <dbReference type="SAM" id="MobiDB-lite"/>
    </source>
</evidence>
<dbReference type="OrthoDB" id="7794164at2"/>
<accession>A0A2V3U3Z3</accession>
<dbReference type="SUPFAM" id="SSF103515">
    <property type="entry name" value="Autotransporter"/>
    <property type="match status" value="1"/>
</dbReference>
<keyword evidence="4" id="KW-1185">Reference proteome</keyword>
<feature type="region of interest" description="Disordered" evidence="1">
    <location>
        <begin position="284"/>
        <end position="316"/>
    </location>
</feature>
<dbReference type="InterPro" id="IPR005546">
    <property type="entry name" value="Autotransporte_beta"/>
</dbReference>
<evidence type="ECO:0000313" key="4">
    <source>
        <dbReference type="Proteomes" id="UP000248021"/>
    </source>
</evidence>
<organism evidence="3 4">
    <name type="scientific">Chelatococcus asaccharovorans</name>
    <dbReference type="NCBI Taxonomy" id="28210"/>
    <lineage>
        <taxon>Bacteria</taxon>
        <taxon>Pseudomonadati</taxon>
        <taxon>Pseudomonadota</taxon>
        <taxon>Alphaproteobacteria</taxon>
        <taxon>Hyphomicrobiales</taxon>
        <taxon>Chelatococcaceae</taxon>
        <taxon>Chelatococcus</taxon>
    </lineage>
</organism>
<evidence type="ECO:0000259" key="2">
    <source>
        <dbReference type="PROSITE" id="PS51208"/>
    </source>
</evidence>
<name>A0A2V3U3Z3_9HYPH</name>
<comment type="caution">
    <text evidence="3">The sequence shown here is derived from an EMBL/GenBank/DDBJ whole genome shotgun (WGS) entry which is preliminary data.</text>
</comment>
<protein>
    <recommendedName>
        <fullName evidence="2">Autotransporter domain-containing protein</fullName>
    </recommendedName>
</protein>
<reference evidence="3 4" key="1">
    <citation type="submission" date="2018-05" db="EMBL/GenBank/DDBJ databases">
        <title>Genomic Encyclopedia of Type Strains, Phase IV (KMG-IV): sequencing the most valuable type-strain genomes for metagenomic binning, comparative biology and taxonomic classification.</title>
        <authorList>
            <person name="Goeker M."/>
        </authorList>
    </citation>
    <scope>NUCLEOTIDE SEQUENCE [LARGE SCALE GENOMIC DNA]</scope>
    <source>
        <strain evidence="3 4">DSM 6462</strain>
    </source>
</reference>
<dbReference type="SMART" id="SM00869">
    <property type="entry name" value="Autotransporter"/>
    <property type="match status" value="1"/>
</dbReference>
<proteinExistence type="predicted"/>
<dbReference type="Proteomes" id="UP000248021">
    <property type="component" value="Unassembled WGS sequence"/>
</dbReference>
<gene>
    <name evidence="3" type="ORF">C7450_11832</name>
</gene>
<dbReference type="PROSITE" id="PS51208">
    <property type="entry name" value="AUTOTRANSPORTER"/>
    <property type="match status" value="1"/>
</dbReference>
<sequence>MNTTIQVCGVIERARQTVEHCAQPRGGFRLQLLAGISASAVVLAAGSARSEAVLINNPPLLIKRVETGAKGSDAYSTGMWWWYKAYEAMAGSGGPLLDYRNNTVINTGIAQRAIEFGSIGGQGGTGLKSDMGGATGGAGGTVTFVQAASAVQTGDPTSGTAPASLSSLLGVYSIGGRGGAGNLAVMDDHLELYASAGAGGAGGDVTVTHQSSLETFARYLGGIVVSSKGGAGGAEGILSGGSAAAGAGMGGASGLAKLTIDKGASVTTHGTGAAAVVIESIGGDGSRAHGQDSAGGHAGSAARSDNRPSISLSSAGSIKTTGDYAPAFVLQSVGGKGGKGGTAAGGGRGSDGGAGGAGGHIEATLSGSIETSGNFAYGLVAQSVGGTGGFGGDGFVYGGGGGAAGNAGRVTLSNAGTITTKGEGSSAMVAQSVGGGNAVLAFQSNLVNPPAGGGGAGGDASFVFFASGGPGGTGGNGDTVTVTNANRIDTEGKNAFGMLAQSVGGGGGGGGDASAYGLIYTKALGGSAGGGGDGRAVTVNNIASAGGAGSADGRGIATKGEGASGIVAQSIGGGGGVGGSAEARTFGVQAAVAIALGANGGPGGSGDTVQISNATSITTSGVRANGIEAMSIGGGGGIAGASLAQAASFGAIKQLPNIAVAVALGATGGKGGSAKDVTVNNTGQITTNGSDALGIVGLSIGGGGGRGGFADATASTVGGNSIVNVGVSVGIGGSGGAGGSGGTVRITNNKAVKTTGDQATAMMAGSIGGGGGAGGGADVAGYSLGLSKAASINVSLGGDGGSGNAGGTVNLSNSGSIDTAGFAAMGMHALSVGGGGGVGGVGISKSSTRLPGSAGSVPASAVTSVAATVAVGGKGGSGGVGGAVDLSNTGSILTTGADARGILAQSIGGGGGLAASGHASTDNKVQGSFVIGGDGGSGNNGGLVTVANKSGATIETHGEGAFGIQAQSIGGGGGSGGSGSAGPVDDLTATLIREAKSFGMKSAVLKYLPKLAARRKWSHSAPVTVSYGQSIGGKGGAGGFGGTVTLSNAGTISTFGTGAAGIFAQSIGGGGGNGGASTTPGAKLVNVKVSLGGAGGAGGDGGSVTVTNTGKILTEGVSGFGILGQSIGGGGGLGSTGIDEGGSPFDPVTLTAGGAGGAYGSGQRVIIDNIGSISTTGAEAHGVVAQSIGGGGGLILLNRRDVNAAADLKGVLNSAEKDFLKRYDINVDAAIAEAEAARRANPSQKQAYKLELGGSGVQGNGGAVTVKSSDAIATSGRNAFGILAQSIGGGGGLVSGGEASGATTVATTGRLGGVAGARGSADQVTVEMSAGSTTKTTGAGATAILAQSIGGGGGYSGALSTGTVGYASFLDSVNRASGRGGTVRIEMSGSKGQTEISTTGDNAHGIVAQSLGGGGGILADAKGIVLPQLTPTAGIRSGAEQSGGSITVDLRGKIDTAGAGSVGIFAQSGMQSSSGAVLEGSSLGQIAITFDGTVNGGSGEGAAIRLDGGQANKLTFTKGSVIKARSDRAILASHGEETIHNSGTVIGDLVLAQGTREVNIFNNYEDGTYRTGGRGIADLGPSGRFNNDGIFDVGGRGSIATAALKGHFSQSDSGRLQVDVSSTQLAGQPRSDLLRVDGSMDLGGTIEPYAVGGLRPETFRVATSTGTLTVLPDLKAEANSASPIRWTAKAGGNAVDITPTAAFNAPAGVELTPTETAALGHLQQIWDSGAISAGNAKTFGDLANVTSVSDYREAIDSMSPDESVSVAASQTLGAGVSMGMAMSCPAFAGTGTLLQETSCAWARVTGSWTRQSSSHDVTGYSQRAATYRLGAQHEFAKDWFLGGTIGYTHSNLSDSHGFSKTSGDALDVSLALKHQIGPWLLAASGHIGWGRYDTDRVLNIGPSLAASGGTSTVWTAAGRLRASYEVVRDNWYLKPYADLDLMYTSMPGYNETGSGLTHLRFASAQQWNVAFTPAVEIGGRIDINPDMWLRPYASVGITFLAKDSMRIGVGFTDSLAPVQDFMAEAAMPGRLVNLTAGAQLYSNDSYDLRAEYKAGIGDKYLSQEVSARLSIPF</sequence>
<dbReference type="EMBL" id="QJJK01000018">
    <property type="protein sequence ID" value="PXW51877.1"/>
    <property type="molecule type" value="Genomic_DNA"/>
</dbReference>
<feature type="compositionally biased region" description="Polar residues" evidence="1">
    <location>
        <begin position="307"/>
        <end position="316"/>
    </location>
</feature>
<evidence type="ECO:0000313" key="3">
    <source>
        <dbReference type="EMBL" id="PXW51877.1"/>
    </source>
</evidence>
<feature type="compositionally biased region" description="Low complexity" evidence="1">
    <location>
        <begin position="291"/>
        <end position="302"/>
    </location>
</feature>
<dbReference type="RefSeq" id="WP_110378192.1">
    <property type="nucleotide sequence ID" value="NZ_JAHBRY010000001.1"/>
</dbReference>
<feature type="domain" description="Autotransporter" evidence="2">
    <location>
        <begin position="1793"/>
        <end position="2073"/>
    </location>
</feature>
<dbReference type="InterPro" id="IPR036709">
    <property type="entry name" value="Autotransporte_beta_dom_sf"/>
</dbReference>